<name>A0ABW9QSW2_9ACTN</name>
<evidence type="ECO:0000256" key="7">
    <source>
        <dbReference type="RuleBase" id="RU363032"/>
    </source>
</evidence>
<feature type="transmembrane region" description="Helical" evidence="7">
    <location>
        <begin position="185"/>
        <end position="204"/>
    </location>
</feature>
<organism evidence="9 10">
    <name type="scientific">Acidiferrimicrobium australe</name>
    <dbReference type="NCBI Taxonomy" id="2664430"/>
    <lineage>
        <taxon>Bacteria</taxon>
        <taxon>Bacillati</taxon>
        <taxon>Actinomycetota</taxon>
        <taxon>Acidimicrobiia</taxon>
        <taxon>Acidimicrobiales</taxon>
        <taxon>Acidimicrobiaceae</taxon>
        <taxon>Acidiferrimicrobium</taxon>
    </lineage>
</organism>
<comment type="similarity">
    <text evidence="7">Belongs to the binding-protein-dependent transport system permease family.</text>
</comment>
<keyword evidence="5 7" id="KW-1133">Transmembrane helix</keyword>
<proteinExistence type="inferred from homology"/>
<dbReference type="Proteomes" id="UP000437736">
    <property type="component" value="Unassembled WGS sequence"/>
</dbReference>
<evidence type="ECO:0000313" key="9">
    <source>
        <dbReference type="EMBL" id="MST32716.1"/>
    </source>
</evidence>
<evidence type="ECO:0000256" key="4">
    <source>
        <dbReference type="ARBA" id="ARBA00022692"/>
    </source>
</evidence>
<feature type="transmembrane region" description="Helical" evidence="7">
    <location>
        <begin position="96"/>
        <end position="114"/>
    </location>
</feature>
<comment type="subcellular location">
    <subcellularLocation>
        <location evidence="1 7">Cell membrane</location>
        <topology evidence="1 7">Multi-pass membrane protein</topology>
    </subcellularLocation>
</comment>
<reference evidence="9 10" key="1">
    <citation type="submission" date="2019-11" db="EMBL/GenBank/DDBJ databases">
        <title>Acidiferrimicrobium australis gen. nov., sp. nov., an acidophilic and obligately heterotrophic, member of the Actinobacteria that catalyses dissimilatory oxido- reduction of iron isolated from metal-rich acidic water in Chile.</title>
        <authorList>
            <person name="Gonzalez D."/>
            <person name="Huber K."/>
            <person name="Hedrich S."/>
            <person name="Rojas-Villalobos C."/>
            <person name="Quatrini R."/>
            <person name="Dinamarca M.A."/>
            <person name="Schwarz A."/>
            <person name="Canales C."/>
            <person name="Nancucheo I."/>
        </authorList>
    </citation>
    <scope>NUCLEOTIDE SEQUENCE [LARGE SCALE GENOMIC DNA]</scope>
    <source>
        <strain evidence="9 10">USS-CCA1</strain>
    </source>
</reference>
<keyword evidence="2 7" id="KW-0813">Transport</keyword>
<evidence type="ECO:0000256" key="1">
    <source>
        <dbReference type="ARBA" id="ARBA00004651"/>
    </source>
</evidence>
<dbReference type="InterPro" id="IPR035906">
    <property type="entry name" value="MetI-like_sf"/>
</dbReference>
<dbReference type="Pfam" id="PF00528">
    <property type="entry name" value="BPD_transp_1"/>
    <property type="match status" value="1"/>
</dbReference>
<keyword evidence="4 7" id="KW-0812">Transmembrane</keyword>
<keyword evidence="10" id="KW-1185">Reference proteome</keyword>
<dbReference type="PANTHER" id="PTHR43386">
    <property type="entry name" value="OLIGOPEPTIDE TRANSPORT SYSTEM PERMEASE PROTEIN APPC"/>
    <property type="match status" value="1"/>
</dbReference>
<protein>
    <submittedName>
        <fullName evidence="9">ABC transporter permease subunit</fullName>
    </submittedName>
</protein>
<accession>A0ABW9QSW2</accession>
<keyword evidence="3" id="KW-1003">Cell membrane</keyword>
<evidence type="ECO:0000313" key="10">
    <source>
        <dbReference type="Proteomes" id="UP000437736"/>
    </source>
</evidence>
<keyword evidence="6 7" id="KW-0472">Membrane</keyword>
<feature type="domain" description="ABC transmembrane type-1" evidence="8">
    <location>
        <begin position="56"/>
        <end position="245"/>
    </location>
</feature>
<dbReference type="SUPFAM" id="SSF161098">
    <property type="entry name" value="MetI-like"/>
    <property type="match status" value="1"/>
</dbReference>
<evidence type="ECO:0000256" key="6">
    <source>
        <dbReference type="ARBA" id="ARBA00023136"/>
    </source>
</evidence>
<feature type="transmembrane region" description="Helical" evidence="7">
    <location>
        <begin position="55"/>
        <end position="84"/>
    </location>
</feature>
<evidence type="ECO:0000256" key="2">
    <source>
        <dbReference type="ARBA" id="ARBA00022448"/>
    </source>
</evidence>
<dbReference type="InterPro" id="IPR050366">
    <property type="entry name" value="BP-dependent_transpt_permease"/>
</dbReference>
<comment type="caution">
    <text evidence="9">The sequence shown here is derived from an EMBL/GenBank/DDBJ whole genome shotgun (WGS) entry which is preliminary data.</text>
</comment>
<dbReference type="Gene3D" id="1.10.3720.10">
    <property type="entry name" value="MetI-like"/>
    <property type="match status" value="1"/>
</dbReference>
<feature type="transmembrane region" description="Helical" evidence="7">
    <location>
        <begin position="224"/>
        <end position="244"/>
    </location>
</feature>
<dbReference type="CDD" id="cd06261">
    <property type="entry name" value="TM_PBP2"/>
    <property type="match status" value="1"/>
</dbReference>
<dbReference type="PROSITE" id="PS50928">
    <property type="entry name" value="ABC_TM1"/>
    <property type="match status" value="1"/>
</dbReference>
<evidence type="ECO:0000259" key="8">
    <source>
        <dbReference type="PROSITE" id="PS50928"/>
    </source>
</evidence>
<feature type="transmembrane region" description="Helical" evidence="7">
    <location>
        <begin position="120"/>
        <end position="138"/>
    </location>
</feature>
<dbReference type="PANTHER" id="PTHR43386:SF25">
    <property type="entry name" value="PEPTIDE ABC TRANSPORTER PERMEASE PROTEIN"/>
    <property type="match status" value="1"/>
</dbReference>
<dbReference type="InterPro" id="IPR000515">
    <property type="entry name" value="MetI-like"/>
</dbReference>
<evidence type="ECO:0000256" key="5">
    <source>
        <dbReference type="ARBA" id="ARBA00022989"/>
    </source>
</evidence>
<gene>
    <name evidence="9" type="ORF">GHK86_08275</name>
</gene>
<sequence length="275" mass="28516">MSLAGFVVVVAVVGPFVAPDSPTAFVTTPFAAPGGANVLGGDTLGRDVLSRVLAGGWVLLIMAAAATAFGVVVGSVAGVSAAYLRGRADGFIMRTVDVILAFPQLVFALLLVSIVGPKPWLIVLAVGFTHAPAVARVLRSATLDLSERDYVKAVELQGMKPSKVMRSELLPNLVSPLMVEVGLRLTWSIVLMAGLAFLGFGQPPPAPNWGYMIQENRIGLSSNPWSVIVPAALIAVLTIGTNTFTDAIARVMIGVDRQGDDATLASVISTAGSLP</sequence>
<dbReference type="EMBL" id="WJHE01000367">
    <property type="protein sequence ID" value="MST32716.1"/>
    <property type="molecule type" value="Genomic_DNA"/>
</dbReference>
<evidence type="ECO:0000256" key="3">
    <source>
        <dbReference type="ARBA" id="ARBA00022475"/>
    </source>
</evidence>